<gene>
    <name evidence="2" type="ORF">THAPSDRAFT_22059</name>
</gene>
<sequence length="1365" mass="146311">MIRKLKQASSYRRSSDDDHVQIDKTPNVFGESKGVSGCGDGVKGAVGCGGVLGESHNAVALVGCNTDNINNEIFDVCFNCLPDCCGGQMGIHDIPITHSSSFDALNNDYAPRYSSPSEANAATNNNYSSSFYVNNESPPMPPLMTPPPIVPLSSNPTSSLQQQQHATLDGINRYTDNENSDGAYSSFVDWVNQNVPFLGGCSPVESALAGNDAEQPQHNGGGELPPSQSSTPQHQEVEVKSIPRPNVYPRKPSLSDDALHVQPVPRFDNNSSWLSGHSYLIATAAANAPSSSTTVPLTKTPSSPNDVRLDKGDVVAVTRGAAPTQQQPSKRSTSQTVMSHLQRLGGSSRPNSRPTSPNLGGEATTILPSRKRSTSPNNIMGCNFQFLSHANSSNLGSKEGSVDVNSTQSGSANHQLKASCPETACGGGNDEYDDDTFTPCAPISSRTQSRLHDTGGTVASLDTDGTNATHNTHDMHTILTKNSSNADNNEGINNASSSNVKDNATPKISINANVIDDTSMNDSLMDTLNLPSLASNGQSSRASSPLFGGIQGNPTPLEKLLSRGGYSSNPQVDSCGNSTKDASISSNDLSYTSSSKVGDVSTLSSASSTGWSGRKRSWKKFSPQMSTTDTGTEVTREKIKERVVDIAPFAMYHDEIVTALIDGALKGTTDKDNAAKMDGKAGAEATDSVTADGSETVNSKDAPLKKPRSPYRMKRTPATPIWKRNRSKQHNQDATNLQKRERSEGSSVSKEDGDEKSISVKRAISILQHKTKSGSSVSSSPSQSNRQPVDFFHPQCQLHKEKGSDKKKLLPDRLPSAVGKDATLEKLKEKLSMLGEIESGKFGKAAEMLRSDAVAFAIRGSSGVIDEDSTPGDKKGHRRKGNSGAVLSRTELTTIRDSMTDRVQGSLRTSKKMKAMVETRSLLTLRMGFVSMSYGVLLQWDCASQLVEVIVLRKMCREDFLERNDSDGTDLLPTPANARPSITASAASTTTTVTGSPGSNSAPENCGLSLPKLLSEPCQPTPQSFLSVSVLNVKMLHGGCDDCLMSSNANTLWSAATALARGSTDDAGITSSKSQGKSKGKQPSIRPYIRFVLGKNEHCTKPAKFNNGNPTYYKSHHNSCLLPMPKEEFRWFAGQEDLFVEVRDAQSAASISSGGILRRGKSTIEYSEKNASPSDDPILAVVTVPLSSVNIEDEDDKILSWKPRMTSGITKDELSSTNVTLPLRMRGCSSAPFGSISLQITIKVPTSTGDSTPAISKATAKGGASNDTGESIELGPITKLMIGWSFYDPSNDDQDKASTKNSKTKIGKIRKRLKWSKQWNPKTKKWSTLKLNPSTLSNNSKKEKDGEANWNSFLKWGDESNSNRK</sequence>
<feature type="compositionally biased region" description="Low complexity" evidence="1">
    <location>
        <begin position="773"/>
        <end position="784"/>
    </location>
</feature>
<feature type="region of interest" description="Disordered" evidence="1">
    <location>
        <begin position="288"/>
        <end position="378"/>
    </location>
</feature>
<reference evidence="2 3" key="2">
    <citation type="journal article" date="2008" name="Nature">
        <title>The Phaeodactylum genome reveals the evolutionary history of diatom genomes.</title>
        <authorList>
            <person name="Bowler C."/>
            <person name="Allen A.E."/>
            <person name="Badger J.H."/>
            <person name="Grimwood J."/>
            <person name="Jabbari K."/>
            <person name="Kuo A."/>
            <person name="Maheswari U."/>
            <person name="Martens C."/>
            <person name="Maumus F."/>
            <person name="Otillar R.P."/>
            <person name="Rayko E."/>
            <person name="Salamov A."/>
            <person name="Vandepoele K."/>
            <person name="Beszteri B."/>
            <person name="Gruber A."/>
            <person name="Heijde M."/>
            <person name="Katinka M."/>
            <person name="Mock T."/>
            <person name="Valentin K."/>
            <person name="Verret F."/>
            <person name="Berges J.A."/>
            <person name="Brownlee C."/>
            <person name="Cadoret J.P."/>
            <person name="Chiovitti A."/>
            <person name="Choi C.J."/>
            <person name="Coesel S."/>
            <person name="De Martino A."/>
            <person name="Detter J.C."/>
            <person name="Durkin C."/>
            <person name="Falciatore A."/>
            <person name="Fournet J."/>
            <person name="Haruta M."/>
            <person name="Huysman M.J."/>
            <person name="Jenkins B.D."/>
            <person name="Jiroutova K."/>
            <person name="Jorgensen R.E."/>
            <person name="Joubert Y."/>
            <person name="Kaplan A."/>
            <person name="Kroger N."/>
            <person name="Kroth P.G."/>
            <person name="La Roche J."/>
            <person name="Lindquist E."/>
            <person name="Lommer M."/>
            <person name="Martin-Jezequel V."/>
            <person name="Lopez P.J."/>
            <person name="Lucas S."/>
            <person name="Mangogna M."/>
            <person name="McGinnis K."/>
            <person name="Medlin L.K."/>
            <person name="Montsant A."/>
            <person name="Oudot-Le Secq M.P."/>
            <person name="Napoli C."/>
            <person name="Obornik M."/>
            <person name="Parker M.S."/>
            <person name="Petit J.L."/>
            <person name="Porcel B.M."/>
            <person name="Poulsen N."/>
            <person name="Robison M."/>
            <person name="Rychlewski L."/>
            <person name="Rynearson T.A."/>
            <person name="Schmutz J."/>
            <person name="Shapiro H."/>
            <person name="Siaut M."/>
            <person name="Stanley M."/>
            <person name="Sussman M.R."/>
            <person name="Taylor A.R."/>
            <person name="Vardi A."/>
            <person name="von Dassow P."/>
            <person name="Vyverman W."/>
            <person name="Willis A."/>
            <person name="Wyrwicz L.S."/>
            <person name="Rokhsar D.S."/>
            <person name="Weissenbach J."/>
            <person name="Armbrust E.V."/>
            <person name="Green B.R."/>
            <person name="Van de Peer Y."/>
            <person name="Grigoriev I.V."/>
        </authorList>
    </citation>
    <scope>NUCLEOTIDE SEQUENCE [LARGE SCALE GENOMIC DNA]</scope>
    <source>
        <strain evidence="2 3">CCMP1335</strain>
    </source>
</reference>
<feature type="compositionally biased region" description="Polar residues" evidence="1">
    <location>
        <begin position="623"/>
        <end position="633"/>
    </location>
</feature>
<reference evidence="2 3" key="1">
    <citation type="journal article" date="2004" name="Science">
        <title>The genome of the diatom Thalassiosira pseudonana: ecology, evolution, and metabolism.</title>
        <authorList>
            <person name="Armbrust E.V."/>
            <person name="Berges J.A."/>
            <person name="Bowler C."/>
            <person name="Green B.R."/>
            <person name="Martinez D."/>
            <person name="Putnam N.H."/>
            <person name="Zhou S."/>
            <person name="Allen A.E."/>
            <person name="Apt K.E."/>
            <person name="Bechner M."/>
            <person name="Brzezinski M.A."/>
            <person name="Chaal B.K."/>
            <person name="Chiovitti A."/>
            <person name="Davis A.K."/>
            <person name="Demarest M.S."/>
            <person name="Detter J.C."/>
            <person name="Glavina T."/>
            <person name="Goodstein D."/>
            <person name="Hadi M.Z."/>
            <person name="Hellsten U."/>
            <person name="Hildebrand M."/>
            <person name="Jenkins B.D."/>
            <person name="Jurka J."/>
            <person name="Kapitonov V.V."/>
            <person name="Kroger N."/>
            <person name="Lau W.W."/>
            <person name="Lane T.W."/>
            <person name="Larimer F.W."/>
            <person name="Lippmeier J.C."/>
            <person name="Lucas S."/>
            <person name="Medina M."/>
            <person name="Montsant A."/>
            <person name="Obornik M."/>
            <person name="Parker M.S."/>
            <person name="Palenik B."/>
            <person name="Pazour G.J."/>
            <person name="Richardson P.M."/>
            <person name="Rynearson T.A."/>
            <person name="Saito M.A."/>
            <person name="Schwartz D.C."/>
            <person name="Thamatrakoln K."/>
            <person name="Valentin K."/>
            <person name="Vardi A."/>
            <person name="Wilkerson F.P."/>
            <person name="Rokhsar D.S."/>
        </authorList>
    </citation>
    <scope>NUCLEOTIDE SEQUENCE [LARGE SCALE GENOMIC DNA]</scope>
    <source>
        <strain evidence="2 3">CCMP1335</strain>
    </source>
</reference>
<feature type="region of interest" description="Disordered" evidence="1">
    <location>
        <begin position="671"/>
        <end position="789"/>
    </location>
</feature>
<feature type="compositionally biased region" description="Polar residues" evidence="1">
    <location>
        <begin position="323"/>
        <end position="339"/>
    </location>
</feature>
<dbReference type="RefSeq" id="XP_002289120.1">
    <property type="nucleotide sequence ID" value="XM_002289084.1"/>
</dbReference>
<evidence type="ECO:0000313" key="3">
    <source>
        <dbReference type="Proteomes" id="UP000001449"/>
    </source>
</evidence>
<dbReference type="HOGENOM" id="CLU_256750_0_0_1"/>
<protein>
    <submittedName>
        <fullName evidence="2">Uncharacterized protein</fullName>
    </submittedName>
</protein>
<dbReference type="Proteomes" id="UP000001449">
    <property type="component" value="Chromosome 4"/>
</dbReference>
<feature type="region of interest" description="Disordered" evidence="1">
    <location>
        <begin position="395"/>
        <end position="415"/>
    </location>
</feature>
<evidence type="ECO:0000313" key="2">
    <source>
        <dbReference type="EMBL" id="EED92657.1"/>
    </source>
</evidence>
<feature type="compositionally biased region" description="Polar residues" evidence="1">
    <location>
        <begin position="1329"/>
        <end position="1339"/>
    </location>
</feature>
<feature type="compositionally biased region" description="Basic residues" evidence="1">
    <location>
        <begin position="705"/>
        <end position="715"/>
    </location>
</feature>
<dbReference type="InParanoid" id="B8C0T1"/>
<feature type="compositionally biased region" description="Basic and acidic residues" evidence="1">
    <location>
        <begin position="13"/>
        <end position="22"/>
    </location>
</feature>
<feature type="region of interest" description="Disordered" evidence="1">
    <location>
        <begin position="1064"/>
        <end position="1083"/>
    </location>
</feature>
<feature type="compositionally biased region" description="Polar residues" evidence="1">
    <location>
        <begin position="687"/>
        <end position="699"/>
    </location>
</feature>
<name>B8C0T1_THAPS</name>
<dbReference type="KEGG" id="tps:THAPSDRAFT_22059"/>
<feature type="compositionally biased region" description="Basic and acidic residues" evidence="1">
    <location>
        <begin position="1356"/>
        <end position="1365"/>
    </location>
</feature>
<feature type="region of interest" description="Disordered" evidence="1">
    <location>
        <begin position="865"/>
        <end position="884"/>
    </location>
</feature>
<feature type="region of interest" description="Disordered" evidence="1">
    <location>
        <begin position="130"/>
        <end position="166"/>
    </location>
</feature>
<feature type="compositionally biased region" description="Polar residues" evidence="1">
    <location>
        <begin position="153"/>
        <end position="166"/>
    </location>
</feature>
<feature type="compositionally biased region" description="Low complexity" evidence="1">
    <location>
        <begin position="601"/>
        <end position="612"/>
    </location>
</feature>
<keyword evidence="3" id="KW-1185">Reference proteome</keyword>
<feature type="region of interest" description="Disordered" evidence="1">
    <location>
        <begin position="479"/>
        <end position="504"/>
    </location>
</feature>
<feature type="compositionally biased region" description="Low complexity" evidence="1">
    <location>
        <begin position="347"/>
        <end position="358"/>
    </location>
</feature>
<feature type="compositionally biased region" description="Basic and acidic residues" evidence="1">
    <location>
        <begin position="738"/>
        <end position="758"/>
    </location>
</feature>
<feature type="compositionally biased region" description="Pro residues" evidence="1">
    <location>
        <begin position="138"/>
        <end position="150"/>
    </location>
</feature>
<feature type="region of interest" description="Disordered" evidence="1">
    <location>
        <begin position="535"/>
        <end position="634"/>
    </location>
</feature>
<feature type="region of interest" description="Disordered" evidence="1">
    <location>
        <begin position="964"/>
        <end position="1004"/>
    </location>
</feature>
<feature type="region of interest" description="Disordered" evidence="1">
    <location>
        <begin position="1"/>
        <end position="26"/>
    </location>
</feature>
<proteinExistence type="predicted"/>
<feature type="compositionally biased region" description="Polar residues" evidence="1">
    <location>
        <begin position="295"/>
        <end position="305"/>
    </location>
</feature>
<feature type="compositionally biased region" description="Polar residues" evidence="1">
    <location>
        <begin position="565"/>
        <end position="596"/>
    </location>
</feature>
<dbReference type="EMBL" id="CM000641">
    <property type="protein sequence ID" value="EED92657.1"/>
    <property type="molecule type" value="Genomic_DNA"/>
</dbReference>
<dbReference type="eggNOG" id="ENOG502SYJY">
    <property type="taxonomic scope" value="Eukaryota"/>
</dbReference>
<feature type="compositionally biased region" description="Basic and acidic residues" evidence="1">
    <location>
        <begin position="671"/>
        <end position="681"/>
    </location>
</feature>
<evidence type="ECO:0000256" key="1">
    <source>
        <dbReference type="SAM" id="MobiDB-lite"/>
    </source>
</evidence>
<dbReference type="PaxDb" id="35128-Thaps22059"/>
<organism evidence="2 3">
    <name type="scientific">Thalassiosira pseudonana</name>
    <name type="common">Marine diatom</name>
    <name type="synonym">Cyclotella nana</name>
    <dbReference type="NCBI Taxonomy" id="35128"/>
    <lineage>
        <taxon>Eukaryota</taxon>
        <taxon>Sar</taxon>
        <taxon>Stramenopiles</taxon>
        <taxon>Ochrophyta</taxon>
        <taxon>Bacillariophyta</taxon>
        <taxon>Coscinodiscophyceae</taxon>
        <taxon>Thalassiosirophycidae</taxon>
        <taxon>Thalassiosirales</taxon>
        <taxon>Thalassiosiraceae</taxon>
        <taxon>Thalassiosira</taxon>
    </lineage>
</organism>
<feature type="region of interest" description="Disordered" evidence="1">
    <location>
        <begin position="1320"/>
        <end position="1365"/>
    </location>
</feature>
<feature type="compositionally biased region" description="Polar residues" evidence="1">
    <location>
        <begin position="403"/>
        <end position="415"/>
    </location>
</feature>
<accession>B8C0T1</accession>
<dbReference type="GeneID" id="7446715"/>
<feature type="region of interest" description="Disordered" evidence="1">
    <location>
        <begin position="206"/>
        <end position="257"/>
    </location>
</feature>
<feature type="compositionally biased region" description="Low complexity" evidence="1">
    <location>
        <begin position="981"/>
        <end position="1001"/>
    </location>
</feature>